<dbReference type="OrthoDB" id="159434at2"/>
<dbReference type="InterPro" id="IPR036890">
    <property type="entry name" value="HATPase_C_sf"/>
</dbReference>
<evidence type="ECO:0000256" key="1">
    <source>
        <dbReference type="ARBA" id="ARBA00022527"/>
    </source>
</evidence>
<proteinExistence type="predicted"/>
<dbReference type="SUPFAM" id="SSF55874">
    <property type="entry name" value="ATPase domain of HSP90 chaperone/DNA topoisomerase II/histidine kinase"/>
    <property type="match status" value="1"/>
</dbReference>
<name>A0A3N2BDU0_9MICO</name>
<dbReference type="AlphaFoldDB" id="A0A3N2BDU0"/>
<keyword evidence="3" id="KW-0808">Transferase</keyword>
<dbReference type="EMBL" id="RKHK01000001">
    <property type="protein sequence ID" value="ROR73418.1"/>
    <property type="molecule type" value="Genomic_DNA"/>
</dbReference>
<evidence type="ECO:0000259" key="2">
    <source>
        <dbReference type="Pfam" id="PF13581"/>
    </source>
</evidence>
<feature type="domain" description="Histidine kinase/HSP90-like ATPase" evidence="2">
    <location>
        <begin position="15"/>
        <end position="139"/>
    </location>
</feature>
<dbReference type="CDD" id="cd16936">
    <property type="entry name" value="HATPase_RsbW-like"/>
    <property type="match status" value="1"/>
</dbReference>
<sequence>MNNPRGTGSTRVQAAADPEVVEVVLDALERLYDEVADVDPEDRLHFSLAVSEIVTNVVEHGAHRIAVGEAPEAPRPGIDIDVCVEITTDALRATVTDTAEASEMPLAQATMPDEWEESGRGLALALQVLDELRHDASPSNTWHLSRWRRP</sequence>
<dbReference type="Gene3D" id="3.30.565.10">
    <property type="entry name" value="Histidine kinase-like ATPase, C-terminal domain"/>
    <property type="match status" value="1"/>
</dbReference>
<comment type="caution">
    <text evidence="3">The sequence shown here is derived from an EMBL/GenBank/DDBJ whole genome shotgun (WGS) entry which is preliminary data.</text>
</comment>
<dbReference type="RefSeq" id="WP_123303835.1">
    <property type="nucleotide sequence ID" value="NZ_RKHK01000001.1"/>
</dbReference>
<evidence type="ECO:0000313" key="4">
    <source>
        <dbReference type="Proteomes" id="UP000280668"/>
    </source>
</evidence>
<accession>A0A3N2BDU0</accession>
<keyword evidence="1" id="KW-0723">Serine/threonine-protein kinase</keyword>
<reference evidence="3 4" key="1">
    <citation type="submission" date="2018-11" db="EMBL/GenBank/DDBJ databases">
        <title>Sequencing the genomes of 1000 actinobacteria strains.</title>
        <authorList>
            <person name="Klenk H.-P."/>
        </authorList>
    </citation>
    <scope>NUCLEOTIDE SEQUENCE [LARGE SCALE GENOMIC DNA]</scope>
    <source>
        <strain evidence="3 4">DSM 11294</strain>
    </source>
</reference>
<gene>
    <name evidence="3" type="ORF">EDD31_1798</name>
</gene>
<dbReference type="GO" id="GO:0004674">
    <property type="term" value="F:protein serine/threonine kinase activity"/>
    <property type="evidence" value="ECO:0007669"/>
    <property type="project" value="UniProtKB-KW"/>
</dbReference>
<dbReference type="Pfam" id="PF13581">
    <property type="entry name" value="HATPase_c_2"/>
    <property type="match status" value="1"/>
</dbReference>
<dbReference type="PANTHER" id="PTHR35526:SF3">
    <property type="entry name" value="ANTI-SIGMA-F FACTOR RSBW"/>
    <property type="match status" value="1"/>
</dbReference>
<organism evidence="3 4">
    <name type="scientific">Bogoriella caseilytica</name>
    <dbReference type="NCBI Taxonomy" id="56055"/>
    <lineage>
        <taxon>Bacteria</taxon>
        <taxon>Bacillati</taxon>
        <taxon>Actinomycetota</taxon>
        <taxon>Actinomycetes</taxon>
        <taxon>Micrococcales</taxon>
        <taxon>Bogoriellaceae</taxon>
        <taxon>Bogoriella</taxon>
    </lineage>
</organism>
<dbReference type="InterPro" id="IPR050267">
    <property type="entry name" value="Anti-sigma-factor_SerPK"/>
</dbReference>
<evidence type="ECO:0000313" key="3">
    <source>
        <dbReference type="EMBL" id="ROR73418.1"/>
    </source>
</evidence>
<keyword evidence="3" id="KW-0418">Kinase</keyword>
<dbReference type="Proteomes" id="UP000280668">
    <property type="component" value="Unassembled WGS sequence"/>
</dbReference>
<dbReference type="PANTHER" id="PTHR35526">
    <property type="entry name" value="ANTI-SIGMA-F FACTOR RSBW-RELATED"/>
    <property type="match status" value="1"/>
</dbReference>
<protein>
    <submittedName>
        <fullName evidence="3">Serine/threonine-protein kinase RsbW</fullName>
    </submittedName>
</protein>
<dbReference type="InterPro" id="IPR003594">
    <property type="entry name" value="HATPase_dom"/>
</dbReference>
<keyword evidence="4" id="KW-1185">Reference proteome</keyword>